<dbReference type="Gene3D" id="4.10.410.10">
    <property type="entry name" value="Pancreatic trypsin inhibitor Kunitz domain"/>
    <property type="match status" value="2"/>
</dbReference>
<feature type="domain" description="BPTI/Kunitz inhibitor" evidence="2">
    <location>
        <begin position="280"/>
        <end position="333"/>
    </location>
</feature>
<evidence type="ECO:0000313" key="4">
    <source>
        <dbReference type="WBParaSite" id="Hba_15427"/>
    </source>
</evidence>
<dbReference type="Pfam" id="PF14625">
    <property type="entry name" value="Lustrin_cystein"/>
    <property type="match status" value="5"/>
</dbReference>
<feature type="signal peptide" evidence="1">
    <location>
        <begin position="1"/>
        <end position="17"/>
    </location>
</feature>
<dbReference type="InterPro" id="IPR036880">
    <property type="entry name" value="Kunitz_BPTI_sf"/>
</dbReference>
<organism evidence="3 4">
    <name type="scientific">Heterorhabditis bacteriophora</name>
    <name type="common">Entomopathogenic nematode worm</name>
    <dbReference type="NCBI Taxonomy" id="37862"/>
    <lineage>
        <taxon>Eukaryota</taxon>
        <taxon>Metazoa</taxon>
        <taxon>Ecdysozoa</taxon>
        <taxon>Nematoda</taxon>
        <taxon>Chromadorea</taxon>
        <taxon>Rhabditida</taxon>
        <taxon>Rhabditina</taxon>
        <taxon>Rhabditomorpha</taxon>
        <taxon>Strongyloidea</taxon>
        <taxon>Heterorhabditidae</taxon>
        <taxon>Heterorhabditis</taxon>
    </lineage>
</organism>
<proteinExistence type="predicted"/>
<keyword evidence="3" id="KW-1185">Reference proteome</keyword>
<dbReference type="GO" id="GO:0004867">
    <property type="term" value="F:serine-type endopeptidase inhibitor activity"/>
    <property type="evidence" value="ECO:0007669"/>
    <property type="project" value="InterPro"/>
</dbReference>
<dbReference type="Pfam" id="PF00014">
    <property type="entry name" value="Kunitz_BPTI"/>
    <property type="match status" value="2"/>
</dbReference>
<dbReference type="SMART" id="SM00289">
    <property type="entry name" value="WR1"/>
    <property type="match status" value="5"/>
</dbReference>
<protein>
    <submittedName>
        <fullName evidence="4">BPTI/Kunitz inhibitor domain-containing protein</fullName>
    </submittedName>
</protein>
<dbReference type="Proteomes" id="UP000095283">
    <property type="component" value="Unplaced"/>
</dbReference>
<reference evidence="4" key="1">
    <citation type="submission" date="2016-11" db="UniProtKB">
        <authorList>
            <consortium name="WormBaseParasite"/>
        </authorList>
    </citation>
    <scope>IDENTIFICATION</scope>
</reference>
<feature type="domain" description="BPTI/Kunitz inhibitor" evidence="2">
    <location>
        <begin position="597"/>
        <end position="652"/>
    </location>
</feature>
<sequence>MLLFPLLILLLFLIVFGSFEISFCSIGDECQSCAIKYALASSCSKEDGEQIFLFCNPRSKYERLLFGMVIMNINIKEYIEISPSESGCFYDIQCSSVWPDSSCKNGQCTCPSEDMVAVKTKDGTMCVWSTSIEPACPLPSLPPPESPAALVVLPAPASNRTVSIAACNPHSSSLPSNEEDLLQRPYEYKCAVRGMASFIVYLADEYNLDENPSPADVSDIYECIDNTLFWKSHGIDINSHPVGVCCMNRGECDIINSFSIISVHIIKAKTNLLSFAAFTCQQPKRGESDALGSVPRWWFNSVVGSCLQFLFDPNSSEVSPNNFETLDHCESFCKDSYCHRVIYSIFLYLYKVKTGYGKYVKILNNQYSAEFSIFCFCRYYYSPKDGQCYPFTYNGYLVQCPHGSPLSNGRGAPQRCRRDSECPSTHTCSTEHAVCCIRPPEPKCLQGRAYTDPSGRFLQCGESEISCPSNYECHFDGVVHGCCPMKVCPNGGSPLRFNLKAVTCSVNEHCPNGYECSQVDSNEITHGKCCPSKVTICSKPPQMGIFPKCGSSGGQTNVKIIKIPSLRASLLSCVMYETRVIRLVTNGQVVAVMISLCRLPDRVFVVKLFESELILSLFYFNIALRSCSTYKSNGCDISMNSFSSLQECENFCFSAGCKAGDMVYKDPNMNRPLLCNIALQNNCPSTFQCTFNMLTQNHVCCGSESMGICPFGEKVFIDSRTSTPLQCAMTADGRCPPGYLCRLSSTKQKYYCCGSINGS</sequence>
<dbReference type="InterPro" id="IPR028150">
    <property type="entry name" value="Lustrin_cystein"/>
</dbReference>
<dbReference type="PROSITE" id="PS50279">
    <property type="entry name" value="BPTI_KUNITZ_2"/>
    <property type="match status" value="2"/>
</dbReference>
<evidence type="ECO:0000256" key="1">
    <source>
        <dbReference type="SAM" id="SignalP"/>
    </source>
</evidence>
<dbReference type="SMART" id="SM00131">
    <property type="entry name" value="KU"/>
    <property type="match status" value="2"/>
</dbReference>
<dbReference type="InterPro" id="IPR002223">
    <property type="entry name" value="Kunitz_BPTI"/>
</dbReference>
<accession>A0A1I7XCK4</accession>
<dbReference type="AlphaFoldDB" id="A0A1I7XCK4"/>
<dbReference type="WBParaSite" id="Hba_15427">
    <property type="protein sequence ID" value="Hba_15427"/>
    <property type="gene ID" value="Hba_15427"/>
</dbReference>
<dbReference type="InterPro" id="IPR006150">
    <property type="entry name" value="Cys_repeat_1"/>
</dbReference>
<dbReference type="PANTHER" id="PTHR46339:SF5">
    <property type="entry name" value="BPTI_KUNITZ INHIBITOR DOMAIN-CONTAINING PROTEIN"/>
    <property type="match status" value="1"/>
</dbReference>
<evidence type="ECO:0000259" key="2">
    <source>
        <dbReference type="PROSITE" id="PS50279"/>
    </source>
</evidence>
<name>A0A1I7XCK4_HETBA</name>
<dbReference type="PANTHER" id="PTHR46339">
    <property type="entry name" value="PROTEIN CBG15282-RELATED"/>
    <property type="match status" value="1"/>
</dbReference>
<keyword evidence="1" id="KW-0732">Signal</keyword>
<dbReference type="SUPFAM" id="SSF57362">
    <property type="entry name" value="BPTI-like"/>
    <property type="match status" value="2"/>
</dbReference>
<feature type="chain" id="PRO_5009311126" evidence="1">
    <location>
        <begin position="18"/>
        <end position="759"/>
    </location>
</feature>
<evidence type="ECO:0000313" key="3">
    <source>
        <dbReference type="Proteomes" id="UP000095283"/>
    </source>
</evidence>
<dbReference type="InterPro" id="IPR053014">
    <property type="entry name" value="Cuticle_assoc_divergent"/>
</dbReference>